<keyword evidence="4" id="KW-1185">Reference proteome</keyword>
<comment type="caution">
    <text evidence="3">The sequence shown here is derived from an EMBL/GenBank/DDBJ whole genome shotgun (WGS) entry which is preliminary data.</text>
</comment>
<dbReference type="InterPro" id="IPR051683">
    <property type="entry name" value="Enoyl-CoA_Hydratase/Isomerase"/>
</dbReference>
<dbReference type="RefSeq" id="WP_129148654.1">
    <property type="nucleotide sequence ID" value="NZ_JBHSDO010000006.1"/>
</dbReference>
<dbReference type="PANTHER" id="PTHR42964">
    <property type="entry name" value="ENOYL-COA HYDRATASE"/>
    <property type="match status" value="1"/>
</dbReference>
<gene>
    <name evidence="3" type="ORF">C7R54_02770</name>
</gene>
<dbReference type="EMBL" id="PYAL01000001">
    <property type="protein sequence ID" value="RXN92694.1"/>
    <property type="molecule type" value="Genomic_DNA"/>
</dbReference>
<evidence type="ECO:0000256" key="2">
    <source>
        <dbReference type="SAM" id="MobiDB-lite"/>
    </source>
</evidence>
<dbReference type="AlphaFoldDB" id="A0A4Q1HNT4"/>
<dbReference type="Proteomes" id="UP000290849">
    <property type="component" value="Unassembled WGS sequence"/>
</dbReference>
<name>A0A4Q1HNT4_9BURK</name>
<keyword evidence="3" id="KW-0456">Lyase</keyword>
<dbReference type="PANTHER" id="PTHR42964:SF1">
    <property type="entry name" value="POLYKETIDE BIOSYNTHESIS ENOYL-COA HYDRATASE PKSH-RELATED"/>
    <property type="match status" value="1"/>
</dbReference>
<dbReference type="SUPFAM" id="SSF52096">
    <property type="entry name" value="ClpP/crotonase"/>
    <property type="match status" value="1"/>
</dbReference>
<dbReference type="GO" id="GO:0008300">
    <property type="term" value="P:isoprenoid catabolic process"/>
    <property type="evidence" value="ECO:0007669"/>
    <property type="project" value="TreeGrafter"/>
</dbReference>
<dbReference type="Gene3D" id="3.90.226.10">
    <property type="entry name" value="2-enoyl-CoA Hydratase, Chain A, domain 1"/>
    <property type="match status" value="1"/>
</dbReference>
<sequence length="295" mass="30499">MPQTLEIEYKPQAAVVWLSRPDVRNAVDPLMVQELSEAFEALGRDPQVRAIVLAGRGIGFCAGADIGQARYGAQPGEQDDRTDALACAAMLHTIYSCPKATIARVHGICMSVGMGLAAACDITIASSQATFALPETRLGLVPAVIAPYVLRAIGPRHATRWFLTGETFSATEAWRIGFVHDLCEPESLDMRIAALVDTFMLTAPDAVSATKDLVHELPVRATTDDAAPASPDGGLVGPMGPTSGTGSAGGPGTSVAGASPAPDVMGAVVASAVLPGARLPQWIVTGDFPSGLVSI</sequence>
<proteinExistence type="inferred from homology"/>
<dbReference type="InterPro" id="IPR001753">
    <property type="entry name" value="Enoyl-CoA_hydra/iso"/>
</dbReference>
<evidence type="ECO:0000313" key="4">
    <source>
        <dbReference type="Proteomes" id="UP000290849"/>
    </source>
</evidence>
<feature type="region of interest" description="Disordered" evidence="2">
    <location>
        <begin position="222"/>
        <end position="257"/>
    </location>
</feature>
<comment type="similarity">
    <text evidence="1">Belongs to the enoyl-CoA hydratase/isomerase family.</text>
</comment>
<dbReference type="OrthoDB" id="9807606at2"/>
<dbReference type="EC" id="4.2.1.17" evidence="3"/>
<dbReference type="CDD" id="cd06558">
    <property type="entry name" value="crotonase-like"/>
    <property type="match status" value="1"/>
</dbReference>
<reference evidence="3 4" key="1">
    <citation type="journal article" date="2017" name="Int. J. Syst. Evol. Microbiol.">
        <title>Achromobacter aloeverae sp. nov., isolated from the root of Aloe vera (L.) Burm.f.</title>
        <authorList>
            <person name="Kuncharoen N."/>
            <person name="Muramatsu Y."/>
            <person name="Shibata C."/>
            <person name="Kamakura Y."/>
            <person name="Nakagawa Y."/>
            <person name="Tanasupawat S."/>
        </authorList>
    </citation>
    <scope>NUCLEOTIDE SEQUENCE [LARGE SCALE GENOMIC DNA]</scope>
    <source>
        <strain evidence="3 4">AVA-1</strain>
    </source>
</reference>
<protein>
    <submittedName>
        <fullName evidence="3">Enoyl-CoA hydratase</fullName>
        <ecNumber evidence="3">4.2.1.17</ecNumber>
    </submittedName>
</protein>
<organism evidence="3 4">
    <name type="scientific">Achromobacter aloeverae</name>
    <dbReference type="NCBI Taxonomy" id="1750518"/>
    <lineage>
        <taxon>Bacteria</taxon>
        <taxon>Pseudomonadati</taxon>
        <taxon>Pseudomonadota</taxon>
        <taxon>Betaproteobacteria</taxon>
        <taxon>Burkholderiales</taxon>
        <taxon>Alcaligenaceae</taxon>
        <taxon>Achromobacter</taxon>
    </lineage>
</organism>
<dbReference type="Pfam" id="PF00378">
    <property type="entry name" value="ECH_1"/>
    <property type="match status" value="1"/>
</dbReference>
<dbReference type="InterPro" id="IPR029045">
    <property type="entry name" value="ClpP/crotonase-like_dom_sf"/>
</dbReference>
<accession>A0A4Q1HNT4</accession>
<evidence type="ECO:0000256" key="1">
    <source>
        <dbReference type="ARBA" id="ARBA00005254"/>
    </source>
</evidence>
<evidence type="ECO:0000313" key="3">
    <source>
        <dbReference type="EMBL" id="RXN92694.1"/>
    </source>
</evidence>
<dbReference type="GO" id="GO:0004300">
    <property type="term" value="F:enoyl-CoA hydratase activity"/>
    <property type="evidence" value="ECO:0007669"/>
    <property type="project" value="UniProtKB-EC"/>
</dbReference>